<accession>A0A6G9HKN5</accession>
<name>A0A6G9HKN5_KLEPN</name>
<dbReference type="EMBL" id="MK312242">
    <property type="protein sequence ID" value="QIQ11277.1"/>
    <property type="molecule type" value="Genomic_DNA"/>
</dbReference>
<dbReference type="AlphaFoldDB" id="A0A6G9HKN5"/>
<reference evidence="1" key="1">
    <citation type="submission" date="2018-12" db="EMBL/GenBank/DDBJ databases">
        <authorList>
            <person name="Feng Y."/>
        </authorList>
    </citation>
    <scope>NUCLEOTIDE SEQUENCE</scope>
    <source>
        <strain evidence="1">K195</strain>
        <plasmid evidence="1">pK195_KPC</plasmid>
    </source>
</reference>
<sequence length="40" mass="4457">MIEVTAGLVEIITALARNDILADNRINNLIYTQRIDLGMV</sequence>
<geneLocation type="plasmid" evidence="1">
    <name>pK195_KPC</name>
</geneLocation>
<evidence type="ECO:0000313" key="1">
    <source>
        <dbReference type="EMBL" id="QIQ11277.1"/>
    </source>
</evidence>
<proteinExistence type="predicted"/>
<keyword evidence="1" id="KW-0614">Plasmid</keyword>
<organism evidence="1">
    <name type="scientific">Klebsiella pneumoniae</name>
    <dbReference type="NCBI Taxonomy" id="573"/>
    <lineage>
        <taxon>Bacteria</taxon>
        <taxon>Pseudomonadati</taxon>
        <taxon>Pseudomonadota</taxon>
        <taxon>Gammaproteobacteria</taxon>
        <taxon>Enterobacterales</taxon>
        <taxon>Enterobacteriaceae</taxon>
        <taxon>Klebsiella/Raoultella group</taxon>
        <taxon>Klebsiella</taxon>
        <taxon>Klebsiella pneumoniae complex</taxon>
    </lineage>
</organism>
<protein>
    <submittedName>
        <fullName evidence="1">Uncharacterized protein</fullName>
    </submittedName>
</protein>